<evidence type="ECO:0000259" key="1">
    <source>
        <dbReference type="Pfam" id="PF12660"/>
    </source>
</evidence>
<keyword evidence="2" id="KW-0648">Protein biosynthesis</keyword>
<dbReference type="Pfam" id="PF12660">
    <property type="entry name" value="zf-TFIIIC"/>
    <property type="match status" value="1"/>
</dbReference>
<keyword evidence="2" id="KW-0396">Initiation factor</keyword>
<dbReference type="InterPro" id="IPR015943">
    <property type="entry name" value="WD40/YVTN_repeat-like_dom_sf"/>
</dbReference>
<dbReference type="EMBL" id="FXLY01000003">
    <property type="protein sequence ID" value="SMN19111.1"/>
    <property type="molecule type" value="Genomic_DNA"/>
</dbReference>
<dbReference type="Proteomes" id="UP000196158">
    <property type="component" value="Unassembled WGS sequence"/>
</dbReference>
<dbReference type="InterPro" id="IPR036322">
    <property type="entry name" value="WD40_repeat_dom_sf"/>
</dbReference>
<feature type="domain" description="Transcription factor IIIC putative zinc-finger" evidence="1">
    <location>
        <begin position="531"/>
        <end position="600"/>
    </location>
</feature>
<name>A0A1X7R0J9_9SACH</name>
<evidence type="ECO:0000313" key="2">
    <source>
        <dbReference type="EMBL" id="SMN19111.1"/>
    </source>
</evidence>
<protein>
    <submittedName>
        <fullName evidence="2">Similar to Saccharomyces cerevisiae YPL007C TFC8 One of six subunits of RNA polymerase III transcription initiation factor complex (TFIIIC)</fullName>
    </submittedName>
</protein>
<reference evidence="2 3" key="1">
    <citation type="submission" date="2017-04" db="EMBL/GenBank/DDBJ databases">
        <authorList>
            <person name="Afonso C.L."/>
            <person name="Miller P.J."/>
            <person name="Scott M.A."/>
            <person name="Spackman E."/>
            <person name="Goraichik I."/>
            <person name="Dimitrov K.M."/>
            <person name="Suarez D.L."/>
            <person name="Swayne D.E."/>
        </authorList>
    </citation>
    <scope>NUCLEOTIDE SEQUENCE [LARGE SCALE GENOMIC DNA]</scope>
</reference>
<gene>
    <name evidence="2" type="ORF">KASA_0P02673G</name>
</gene>
<dbReference type="GO" id="GO:0003743">
    <property type="term" value="F:translation initiation factor activity"/>
    <property type="evidence" value="ECO:0007669"/>
    <property type="project" value="UniProtKB-KW"/>
</dbReference>
<dbReference type="SUPFAM" id="SSF50978">
    <property type="entry name" value="WD40 repeat-like"/>
    <property type="match status" value="1"/>
</dbReference>
<proteinExistence type="predicted"/>
<dbReference type="AlphaFoldDB" id="A0A1X7R0J9"/>
<organism evidence="2 3">
    <name type="scientific">Maudiozyma saulgeensis</name>
    <dbReference type="NCBI Taxonomy" id="1789683"/>
    <lineage>
        <taxon>Eukaryota</taxon>
        <taxon>Fungi</taxon>
        <taxon>Dikarya</taxon>
        <taxon>Ascomycota</taxon>
        <taxon>Saccharomycotina</taxon>
        <taxon>Saccharomycetes</taxon>
        <taxon>Saccharomycetales</taxon>
        <taxon>Saccharomycetaceae</taxon>
        <taxon>Maudiozyma</taxon>
    </lineage>
</organism>
<dbReference type="Gene3D" id="2.130.10.10">
    <property type="entry name" value="YVTN repeat-like/Quinoprotein amine dehydrogenase"/>
    <property type="match status" value="1"/>
</dbReference>
<dbReference type="InterPro" id="IPR024764">
    <property type="entry name" value="TFIIIC_Znf"/>
</dbReference>
<accession>A0A1X7R0J9</accession>
<dbReference type="STRING" id="1789683.A0A1X7R0J9"/>
<sequence length="602" mass="69280">MKLLKDLIIQRKELQNWDDAITWSRNGTLYFRTSPEITIGEPRYQESSLINNNAKGLFYTKEYPLVVDNVMEFETAAENTFLNTQPTSFVRTCKPSKVDDSEYLAVLTNNFNVIIYKDKNSVAKIDQLGNNVQQRCFHAFEWSPHDNVIVVGNEVGELLFFKKELESDNFDLINKVEIGELQSQYITDIHWKGNNLIVTASDNSIWRLEYDESPSHPIMVIDSSRFKIFDMATINDRFIVATASGHLYKYDLKSSKLDIERLPVANNFYIVPIKNTNVLILVSNVNSLTIKIDLDSEKISPQSDTLIGPHLSHKSKKWNEIWNESGKYETTLNVYGVSLSPDGFTAAILYNVNRVTWKYVISSQRQFHVMFVPLCDQWEISNDATGLASYQTHIIYQRGNLPQRGALTNDILFESVESNSNFDTQIDFKQYLINYFNDEKLNKLRFNIYLDNTDSRCIEIFRRLIIKYALSKLETITNVLDIACLTALIRTTDTSSNFNIPSNKFEEYTMKGQFITQDFAIKPINDTTEFSTEEIISKEGNTWKRCAVTLLPILGLAVKRCPVTNKRVIDIDTDTLNEYGWFTRTLLEIFSKNSVYTGTAMV</sequence>
<evidence type="ECO:0000313" key="3">
    <source>
        <dbReference type="Proteomes" id="UP000196158"/>
    </source>
</evidence>
<dbReference type="OrthoDB" id="6021743at2759"/>
<keyword evidence="3" id="KW-1185">Reference proteome</keyword>